<feature type="domain" description="M23ase beta-sheet core" evidence="1">
    <location>
        <begin position="225"/>
        <end position="323"/>
    </location>
</feature>
<evidence type="ECO:0000259" key="1">
    <source>
        <dbReference type="Pfam" id="PF01551"/>
    </source>
</evidence>
<dbReference type="Proteomes" id="UP000502421">
    <property type="component" value="Chromosome"/>
</dbReference>
<dbReference type="CDD" id="cd12797">
    <property type="entry name" value="M23_peptidase"/>
    <property type="match status" value="1"/>
</dbReference>
<sequence length="383" mass="41864">MAIVKRLLCFFMIITAGIDPGFGQVYRPSVDMHIPFGTGTVVINGKPAVYYELYLTNFSNDSISLEKMEVLDVADSSVVASFNRGDLLNRLSRPGLQIKDKDDLIAPGNSRVVFVELQNDKTGVQLVHRLSLSVSQGNKKQTFLVQGASMSISEKPRVALGAPLAGGPWAAVYDPSWSRGHRRVIYTVDGKARIPGRFAIDFIKLDTLGRYANGDNDVVKNWYGYGAAVLAVSDGIVSATRDDFRESNTLANHPEYSAEKATGNYISIDIGNNCIAFYEHLKPGSIKVVAGQRVKKGDVIAAVGFTGQTTGPHLHFHVADQHSALGAEGIPFVFECFSVLGTYIDFRDFGKERWIPVKDSFPLIIRAERPASNSVITFDAGNR</sequence>
<proteinExistence type="predicted"/>
<evidence type="ECO:0000313" key="3">
    <source>
        <dbReference type="Proteomes" id="UP000502421"/>
    </source>
</evidence>
<dbReference type="InterPro" id="IPR016047">
    <property type="entry name" value="M23ase_b-sheet_dom"/>
</dbReference>
<accession>A0AAE6ZIR7</accession>
<dbReference type="PANTHER" id="PTHR21666">
    <property type="entry name" value="PEPTIDASE-RELATED"/>
    <property type="match status" value="1"/>
</dbReference>
<dbReference type="KEGG" id="coy:HF329_13000"/>
<dbReference type="InterPro" id="IPR050570">
    <property type="entry name" value="Cell_wall_metabolism_enzyme"/>
</dbReference>
<dbReference type="GO" id="GO:0004222">
    <property type="term" value="F:metalloendopeptidase activity"/>
    <property type="evidence" value="ECO:0007669"/>
    <property type="project" value="TreeGrafter"/>
</dbReference>
<dbReference type="EMBL" id="CP051205">
    <property type="protein sequence ID" value="QJB32194.1"/>
    <property type="molecule type" value="Genomic_DNA"/>
</dbReference>
<name>A0AAE6ZIR7_9BACT</name>
<gene>
    <name evidence="2" type="ORF">HF329_13000</name>
</gene>
<dbReference type="Pfam" id="PF01551">
    <property type="entry name" value="Peptidase_M23"/>
    <property type="match status" value="1"/>
</dbReference>
<dbReference type="InterPro" id="IPR011055">
    <property type="entry name" value="Dup_hybrid_motif"/>
</dbReference>
<dbReference type="PANTHER" id="PTHR21666:SF270">
    <property type="entry name" value="MUREIN HYDROLASE ACTIVATOR ENVC"/>
    <property type="match status" value="1"/>
</dbReference>
<evidence type="ECO:0000313" key="2">
    <source>
        <dbReference type="EMBL" id="QJB32194.1"/>
    </source>
</evidence>
<protein>
    <submittedName>
        <fullName evidence="2">M23 family metallopeptidase</fullName>
    </submittedName>
</protein>
<dbReference type="AlphaFoldDB" id="A0AAE6ZIR7"/>
<dbReference type="RefSeq" id="WP_168804444.1">
    <property type="nucleotide sequence ID" value="NZ_CP051205.1"/>
</dbReference>
<organism evidence="2 3">
    <name type="scientific">Chitinophaga oryzae</name>
    <dbReference type="NCBI Taxonomy" id="2725414"/>
    <lineage>
        <taxon>Bacteria</taxon>
        <taxon>Pseudomonadati</taxon>
        <taxon>Bacteroidota</taxon>
        <taxon>Chitinophagia</taxon>
        <taxon>Chitinophagales</taxon>
        <taxon>Chitinophagaceae</taxon>
        <taxon>Chitinophaga</taxon>
    </lineage>
</organism>
<dbReference type="SUPFAM" id="SSF51261">
    <property type="entry name" value="Duplicated hybrid motif"/>
    <property type="match status" value="1"/>
</dbReference>
<reference evidence="3" key="1">
    <citation type="submission" date="2020-04" db="EMBL/GenBank/DDBJ databases">
        <authorList>
            <person name="Kittiwongwattana C."/>
        </authorList>
    </citation>
    <scope>NUCLEOTIDE SEQUENCE [LARGE SCALE GENOMIC DNA]</scope>
    <source>
        <strain evidence="3">1310</strain>
    </source>
</reference>
<dbReference type="Gene3D" id="2.70.70.10">
    <property type="entry name" value="Glucose Permease (Domain IIA)"/>
    <property type="match status" value="1"/>
</dbReference>